<proteinExistence type="inferred from homology"/>
<organism evidence="3 4">
    <name type="scientific">Commensalibacter intestini A911</name>
    <dbReference type="NCBI Taxonomy" id="1088868"/>
    <lineage>
        <taxon>Bacteria</taxon>
        <taxon>Pseudomonadati</taxon>
        <taxon>Pseudomonadota</taxon>
        <taxon>Alphaproteobacteria</taxon>
        <taxon>Acetobacterales</taxon>
        <taxon>Acetobacteraceae</taxon>
    </lineage>
</organism>
<dbReference type="Proteomes" id="UP000005939">
    <property type="component" value="Unassembled WGS sequence"/>
</dbReference>
<evidence type="ECO:0000313" key="3">
    <source>
        <dbReference type="EMBL" id="EHD12920.1"/>
    </source>
</evidence>
<comment type="caution">
    <text evidence="3">The sequence shown here is derived from an EMBL/GenBank/DDBJ whole genome shotgun (WGS) entry which is preliminary data.</text>
</comment>
<name>G6F3H0_9PROT</name>
<feature type="domain" description="Transglycosylase SLT" evidence="2">
    <location>
        <begin position="576"/>
        <end position="676"/>
    </location>
</feature>
<dbReference type="RefSeq" id="WP_008855155.1">
    <property type="nucleotide sequence ID" value="NZ_AGFR01000018.1"/>
</dbReference>
<dbReference type="Gene3D" id="1.10.530.10">
    <property type="match status" value="1"/>
</dbReference>
<evidence type="ECO:0000313" key="4">
    <source>
        <dbReference type="Proteomes" id="UP000005939"/>
    </source>
</evidence>
<dbReference type="Pfam" id="PF01464">
    <property type="entry name" value="SLT"/>
    <property type="match status" value="1"/>
</dbReference>
<comment type="similarity">
    <text evidence="1">Belongs to the virb1 family.</text>
</comment>
<dbReference type="InterPro" id="IPR008258">
    <property type="entry name" value="Transglycosylase_SLT_dom_1"/>
</dbReference>
<dbReference type="STRING" id="1088868.CIN_21660"/>
<evidence type="ECO:0000256" key="1">
    <source>
        <dbReference type="ARBA" id="ARBA00009387"/>
    </source>
</evidence>
<gene>
    <name evidence="3" type="ORF">CIN_21660</name>
</gene>
<reference evidence="3 4" key="1">
    <citation type="submission" date="2011-10" db="EMBL/GenBank/DDBJ databases">
        <title>Genome Sequence of Commensalibacter intestini A911, isolated from Drosophila gut.</title>
        <authorList>
            <person name="Lee W.-J."/>
            <person name="Kim E.-K."/>
        </authorList>
    </citation>
    <scope>NUCLEOTIDE SEQUENCE [LARGE SCALE GENOMIC DNA]</scope>
    <source>
        <strain evidence="3 4">A911</strain>
    </source>
</reference>
<dbReference type="OrthoDB" id="9815002at2"/>
<accession>G6F3H0</accession>
<dbReference type="AlphaFoldDB" id="G6F3H0"/>
<evidence type="ECO:0000259" key="2">
    <source>
        <dbReference type="Pfam" id="PF01464"/>
    </source>
</evidence>
<sequence length="734" mass="80850">MANIPIVKIGADFSKFSSFITKYKAFKKDASKPQEIGFKIDKNAIALLKNIATDLRVISQIQMGIISKSKRFQDVFKHIQGQHPIINGSAVATSDNKEDKKNISGISNLIRKLGSSIKSLSVTGVKSGTMLAARAIPQPVKEKWGDFSNRFSSAVKKIRSNPIVSKGSTAFLDAIKKLTFTMSKLTMFSMRAGASVLGGGLGTLLKGLKSIPIIGGLALGAVTGSLFGIGGAASRATELRSQSRNVGMTTGQTLAGKNVLSPYIDFQGWAQQITQEKTDIRKSNMFPMLGVGQNTSTSDILVAKMKKAAEIGRAYQGQSDLIGSDPFLKMMGIPAADALRLGSYKEKELNSKLADYQKQSKTLNRDDSTSKRLQDLNTNLANTSDLIKNKFATAIAAIAPQIEKLGNFFQGLLEKAFDPKIFKNIIDFTQNSIKKVTEWTKNFDGFGSIFKLLGTVFSDYLLTPLSKIFKDNLIDPMCRAFKDNLIEPLKNIFRDYLITPFGNLLRKLWPFGNDSNGGIQKTSYGGLGLDRLPLVQQADYTPLVQQPGWKTLPGSVANDNNPMSEYAKGRYLDAVNKRIGLPQGFMEAIRKVESNNNDLAKNPKSTAAGAFQMTKAAQKDYGVKNPYDFYDNAQGASRYIDHAHRMFGKDYRKDAVAYHMGIGGFQEHLKQYGAKWEAKLPEKEKEYLNKVERALGQVQRQQQQQQQQKVDININNNTGGSATVNTKMAGTRYF</sequence>
<protein>
    <recommendedName>
        <fullName evidence="2">Transglycosylase SLT domain-containing protein</fullName>
    </recommendedName>
</protein>
<dbReference type="InterPro" id="IPR023346">
    <property type="entry name" value="Lysozyme-like_dom_sf"/>
</dbReference>
<dbReference type="PATRIC" id="fig|1088868.3.peg.2172"/>
<dbReference type="EMBL" id="AGFR01000018">
    <property type="protein sequence ID" value="EHD12920.1"/>
    <property type="molecule type" value="Genomic_DNA"/>
</dbReference>
<dbReference type="SUPFAM" id="SSF53955">
    <property type="entry name" value="Lysozyme-like"/>
    <property type="match status" value="1"/>
</dbReference>